<protein>
    <submittedName>
        <fullName evidence="2">Uncharacterized protein</fullName>
    </submittedName>
</protein>
<gene>
    <name evidence="2" type="ORF">IAA81_00945</name>
</gene>
<keyword evidence="1" id="KW-0732">Signal</keyword>
<dbReference type="EMBL" id="JADIMM010000018">
    <property type="protein sequence ID" value="MBO8456778.1"/>
    <property type="molecule type" value="Genomic_DNA"/>
</dbReference>
<dbReference type="AlphaFoldDB" id="A0A9D9HMV7"/>
<sequence>MNLKKFLISFMILVSFSPAFSLDFSEFSKSDESSWVALEKARLNYQNKDFGEALDGVLRAKDLKREEIQGALNILNEALSYEAVRRIGDDIVRIREKLEERKSYKALMVLDEVFVSKNPGDFGNSMKNLLTWLQGLVSFPEALFLEGNIYSAEGEFKLAQEYYSLAWENNIYFDIPDEKYSLLYKIADLADFTGDTEKKEQALLLVVSGDPVFALPGNETGILLSMKKNLSRKENLESFFLLYRHDKWFALKAYHDLAEYYYGVEGGTMERAFTCSMLASSIIVTKLSYALSDREVDWHYKDLKNLLKTISRHPEILVWMDENKCWETLLLFGDILNLRGNDTLAFNLFEIVSETSVDEDVRVGALRRLLNWN</sequence>
<feature type="signal peptide" evidence="1">
    <location>
        <begin position="1"/>
        <end position="21"/>
    </location>
</feature>
<comment type="caution">
    <text evidence="2">The sequence shown here is derived from an EMBL/GenBank/DDBJ whole genome shotgun (WGS) entry which is preliminary data.</text>
</comment>
<reference evidence="2" key="1">
    <citation type="submission" date="2020-10" db="EMBL/GenBank/DDBJ databases">
        <authorList>
            <person name="Gilroy R."/>
        </authorList>
    </citation>
    <scope>NUCLEOTIDE SEQUENCE</scope>
    <source>
        <strain evidence="2">10532</strain>
    </source>
</reference>
<feature type="chain" id="PRO_5039220974" evidence="1">
    <location>
        <begin position="22"/>
        <end position="373"/>
    </location>
</feature>
<organism evidence="2 3">
    <name type="scientific">Candidatus Gallitreponema excrementavium</name>
    <dbReference type="NCBI Taxonomy" id="2840840"/>
    <lineage>
        <taxon>Bacteria</taxon>
        <taxon>Pseudomonadati</taxon>
        <taxon>Spirochaetota</taxon>
        <taxon>Spirochaetia</taxon>
        <taxon>Spirochaetales</taxon>
        <taxon>Candidatus Gallitreponema</taxon>
    </lineage>
</organism>
<name>A0A9D9HMV7_9SPIR</name>
<dbReference type="Gene3D" id="1.25.40.10">
    <property type="entry name" value="Tetratricopeptide repeat domain"/>
    <property type="match status" value="1"/>
</dbReference>
<evidence type="ECO:0000313" key="3">
    <source>
        <dbReference type="Proteomes" id="UP000823638"/>
    </source>
</evidence>
<proteinExistence type="predicted"/>
<reference evidence="2" key="2">
    <citation type="journal article" date="2021" name="PeerJ">
        <title>Extensive microbial diversity within the chicken gut microbiome revealed by metagenomics and culture.</title>
        <authorList>
            <person name="Gilroy R."/>
            <person name="Ravi A."/>
            <person name="Getino M."/>
            <person name="Pursley I."/>
            <person name="Horton D.L."/>
            <person name="Alikhan N.F."/>
            <person name="Baker D."/>
            <person name="Gharbi K."/>
            <person name="Hall N."/>
            <person name="Watson M."/>
            <person name="Adriaenssens E.M."/>
            <person name="Foster-Nyarko E."/>
            <person name="Jarju S."/>
            <person name="Secka A."/>
            <person name="Antonio M."/>
            <person name="Oren A."/>
            <person name="Chaudhuri R.R."/>
            <person name="La Ragione R."/>
            <person name="Hildebrand F."/>
            <person name="Pallen M.J."/>
        </authorList>
    </citation>
    <scope>NUCLEOTIDE SEQUENCE</scope>
    <source>
        <strain evidence="2">10532</strain>
    </source>
</reference>
<dbReference type="InterPro" id="IPR011990">
    <property type="entry name" value="TPR-like_helical_dom_sf"/>
</dbReference>
<dbReference type="SUPFAM" id="SSF81901">
    <property type="entry name" value="HCP-like"/>
    <property type="match status" value="1"/>
</dbReference>
<evidence type="ECO:0000313" key="2">
    <source>
        <dbReference type="EMBL" id="MBO8456778.1"/>
    </source>
</evidence>
<dbReference type="Proteomes" id="UP000823638">
    <property type="component" value="Unassembled WGS sequence"/>
</dbReference>
<accession>A0A9D9HMV7</accession>
<evidence type="ECO:0000256" key="1">
    <source>
        <dbReference type="SAM" id="SignalP"/>
    </source>
</evidence>